<evidence type="ECO:0000256" key="1">
    <source>
        <dbReference type="SAM" id="Phobius"/>
    </source>
</evidence>
<comment type="caution">
    <text evidence="2">The sequence shown here is derived from an EMBL/GenBank/DDBJ whole genome shotgun (WGS) entry which is preliminary data.</text>
</comment>
<dbReference type="Proteomes" id="UP000629619">
    <property type="component" value="Unassembled WGS sequence"/>
</dbReference>
<keyword evidence="1" id="KW-0812">Transmembrane</keyword>
<organism evidence="2 3">
    <name type="scientific">Actinoplanes siamensis</name>
    <dbReference type="NCBI Taxonomy" id="1223317"/>
    <lineage>
        <taxon>Bacteria</taxon>
        <taxon>Bacillati</taxon>
        <taxon>Actinomycetota</taxon>
        <taxon>Actinomycetes</taxon>
        <taxon>Micromonosporales</taxon>
        <taxon>Micromonosporaceae</taxon>
        <taxon>Actinoplanes</taxon>
    </lineage>
</organism>
<gene>
    <name evidence="2" type="ORF">Asi03nite_18100</name>
</gene>
<keyword evidence="3" id="KW-1185">Reference proteome</keyword>
<dbReference type="EMBL" id="BOMW01000017">
    <property type="protein sequence ID" value="GIF04272.1"/>
    <property type="molecule type" value="Genomic_DNA"/>
</dbReference>
<keyword evidence="1" id="KW-0472">Membrane</keyword>
<reference evidence="2" key="1">
    <citation type="submission" date="2021-01" db="EMBL/GenBank/DDBJ databases">
        <title>Whole genome shotgun sequence of Actinoplanes siamensis NBRC 109076.</title>
        <authorList>
            <person name="Komaki H."/>
            <person name="Tamura T."/>
        </authorList>
    </citation>
    <scope>NUCLEOTIDE SEQUENCE</scope>
    <source>
        <strain evidence="2">NBRC 109076</strain>
    </source>
</reference>
<name>A0A919N4S7_9ACTN</name>
<dbReference type="AlphaFoldDB" id="A0A919N4S7"/>
<accession>A0A919N4S7</accession>
<evidence type="ECO:0000313" key="2">
    <source>
        <dbReference type="EMBL" id="GIF04272.1"/>
    </source>
</evidence>
<dbReference type="RefSeq" id="WP_203678062.1">
    <property type="nucleotide sequence ID" value="NZ_BOMW01000017.1"/>
</dbReference>
<feature type="transmembrane region" description="Helical" evidence="1">
    <location>
        <begin position="21"/>
        <end position="43"/>
    </location>
</feature>
<feature type="transmembrane region" description="Helical" evidence="1">
    <location>
        <begin position="55"/>
        <end position="75"/>
    </location>
</feature>
<evidence type="ECO:0000313" key="3">
    <source>
        <dbReference type="Proteomes" id="UP000629619"/>
    </source>
</evidence>
<proteinExistence type="predicted"/>
<keyword evidence="1" id="KW-1133">Transmembrane helix</keyword>
<sequence>MIGFDAGFIPQLLCVGDRTPAALPGALCVMVVSLAVGVGLWQAREPRRVSAGRSMCLGSVLGVGLHAAVAVHLGLP</sequence>
<protein>
    <submittedName>
        <fullName evidence="2">Uncharacterized protein</fullName>
    </submittedName>
</protein>